<evidence type="ECO:0000256" key="2">
    <source>
        <dbReference type="ARBA" id="ARBA00022490"/>
    </source>
</evidence>
<dbReference type="STRING" id="376733.SAMN04487972_11958"/>
<comment type="subcellular location">
    <subcellularLocation>
        <location evidence="1 11">Cytoplasm</location>
    </subcellularLocation>
</comment>
<dbReference type="GO" id="GO:0042803">
    <property type="term" value="F:protein homodimerization activity"/>
    <property type="evidence" value="ECO:0007669"/>
    <property type="project" value="UniProtKB-ARBA"/>
</dbReference>
<keyword evidence="15" id="KW-1185">Reference proteome</keyword>
<dbReference type="InterPro" id="IPR002305">
    <property type="entry name" value="aa-tRNA-synth_Ic"/>
</dbReference>
<dbReference type="GO" id="GO:0004831">
    <property type="term" value="F:tyrosine-tRNA ligase activity"/>
    <property type="evidence" value="ECO:0007669"/>
    <property type="project" value="UniProtKB-UniRule"/>
</dbReference>
<organism evidence="13 15">
    <name type="scientific">Paracoccus halophilus</name>
    <dbReference type="NCBI Taxonomy" id="376733"/>
    <lineage>
        <taxon>Bacteria</taxon>
        <taxon>Pseudomonadati</taxon>
        <taxon>Pseudomonadota</taxon>
        <taxon>Alphaproteobacteria</taxon>
        <taxon>Rhodobacterales</taxon>
        <taxon>Paracoccaceae</taxon>
        <taxon>Paracoccus</taxon>
    </lineage>
</organism>
<keyword evidence="5 11" id="KW-0067">ATP-binding</keyword>
<evidence type="ECO:0000256" key="7">
    <source>
        <dbReference type="ARBA" id="ARBA00022917"/>
    </source>
</evidence>
<dbReference type="InterPro" id="IPR024088">
    <property type="entry name" value="Tyr-tRNA-ligase_bac-type"/>
</dbReference>
<evidence type="ECO:0000256" key="10">
    <source>
        <dbReference type="ARBA" id="ARBA00060965"/>
    </source>
</evidence>
<dbReference type="GO" id="GO:0006437">
    <property type="term" value="P:tyrosyl-tRNA aminoacylation"/>
    <property type="evidence" value="ECO:0007669"/>
    <property type="project" value="UniProtKB-UniRule"/>
</dbReference>
<gene>
    <name evidence="11" type="primary">tyrS</name>
    <name evidence="13" type="ORF">IT41_13365</name>
    <name evidence="14" type="ORF">SAMN04487972_11958</name>
</gene>
<protein>
    <recommendedName>
        <fullName evidence="11">Tyrosine--tRNA ligase</fullName>
        <ecNumber evidence="11">6.1.1.1</ecNumber>
    </recommendedName>
    <alternativeName>
        <fullName evidence="11">Tyrosyl-tRNA synthetase</fullName>
        <shortName evidence="11">TyrRS</shortName>
    </alternativeName>
</protein>
<evidence type="ECO:0000313" key="15">
    <source>
        <dbReference type="Proteomes" id="UP000029846"/>
    </source>
</evidence>
<sequence length="412" mass="45278">MTYKAKSDFLHVMMERGYLADCTDLQALDEALTQGPVTAYIGYDATAASLHVGHLLNIMMLRWFQKTGNRPITLMGGGTTKVGDPSFRSEERPLLTPDAIQANIDGMQQVFARYLDYGEGKAMMLNNAEWLDGLNYLDFLRDIGRHFSVNRMLSFESVKSRLDREQSLSFLEFNYMILQAYDFLELYRRYGCQLQMGGSDQWGNIVNGIDLTRRVLDGEIWGLTSPLLTTSDGRKMGKSAGGAVWLNGAMLSPYEFWQFWRNSTDADVGRFLKLYTDLPVDECDRLGALQGSEINEGKVRLANEVTTLLHGAEAAASAEATAREVFEQGGAGSDLEIVTVGADALPVSVVQLLAQTGITASGKEAKRLIAEGGLRLNNDPVSDPLLPVDAALIGDGLKVSVGKKKHRMVQVG</sequence>
<dbReference type="Proteomes" id="UP000182312">
    <property type="component" value="Unassembled WGS sequence"/>
</dbReference>
<keyword evidence="6 12" id="KW-0694">RNA-binding</keyword>
<dbReference type="InterPro" id="IPR024107">
    <property type="entry name" value="Tyr-tRNA-ligase_bac_1"/>
</dbReference>
<dbReference type="EMBL" id="FOJO01000019">
    <property type="protein sequence ID" value="SFA58120.1"/>
    <property type="molecule type" value="Genomic_DNA"/>
</dbReference>
<dbReference type="EC" id="6.1.1.1" evidence="11"/>
<accession>A0A099F035</accession>
<evidence type="ECO:0000256" key="1">
    <source>
        <dbReference type="ARBA" id="ARBA00004496"/>
    </source>
</evidence>
<dbReference type="NCBIfam" id="TIGR00234">
    <property type="entry name" value="tyrS"/>
    <property type="match status" value="1"/>
</dbReference>
<dbReference type="RefSeq" id="WP_036742049.1">
    <property type="nucleotide sequence ID" value="NZ_FOJO01000019.1"/>
</dbReference>
<dbReference type="PANTHER" id="PTHR11766">
    <property type="entry name" value="TYROSYL-TRNA SYNTHETASE"/>
    <property type="match status" value="1"/>
</dbReference>
<evidence type="ECO:0000256" key="5">
    <source>
        <dbReference type="ARBA" id="ARBA00022840"/>
    </source>
</evidence>
<feature type="short sequence motif" description="'HIGH' region" evidence="11">
    <location>
        <begin position="45"/>
        <end position="54"/>
    </location>
</feature>
<comment type="catalytic activity">
    <reaction evidence="9 11">
        <text>tRNA(Tyr) + L-tyrosine + ATP = L-tyrosyl-tRNA(Tyr) + AMP + diphosphate + H(+)</text>
        <dbReference type="Rhea" id="RHEA:10220"/>
        <dbReference type="Rhea" id="RHEA-COMP:9706"/>
        <dbReference type="Rhea" id="RHEA-COMP:9707"/>
        <dbReference type="ChEBI" id="CHEBI:15378"/>
        <dbReference type="ChEBI" id="CHEBI:30616"/>
        <dbReference type="ChEBI" id="CHEBI:33019"/>
        <dbReference type="ChEBI" id="CHEBI:58315"/>
        <dbReference type="ChEBI" id="CHEBI:78442"/>
        <dbReference type="ChEBI" id="CHEBI:78536"/>
        <dbReference type="ChEBI" id="CHEBI:456215"/>
        <dbReference type="EC" id="6.1.1.1"/>
    </reaction>
</comment>
<dbReference type="EMBL" id="JRKN01000019">
    <property type="protein sequence ID" value="KGJ03601.1"/>
    <property type="molecule type" value="Genomic_DNA"/>
</dbReference>
<keyword evidence="8 11" id="KW-0030">Aminoacyl-tRNA synthetase</keyword>
<evidence type="ECO:0000313" key="16">
    <source>
        <dbReference type="Proteomes" id="UP000182312"/>
    </source>
</evidence>
<evidence type="ECO:0000313" key="14">
    <source>
        <dbReference type="EMBL" id="SFA58120.1"/>
    </source>
</evidence>
<keyword evidence="4 11" id="KW-0547">Nucleotide-binding</keyword>
<dbReference type="PANTHER" id="PTHR11766:SF0">
    <property type="entry name" value="TYROSINE--TRNA LIGASE, MITOCHONDRIAL"/>
    <property type="match status" value="1"/>
</dbReference>
<dbReference type="Gene3D" id="1.10.240.10">
    <property type="entry name" value="Tyrosyl-Transfer RNA Synthetase"/>
    <property type="match status" value="1"/>
</dbReference>
<reference evidence="14 16" key="3">
    <citation type="submission" date="2016-10" db="EMBL/GenBank/DDBJ databases">
        <authorList>
            <person name="de Groot N.N."/>
        </authorList>
    </citation>
    <scope>NUCLEOTIDE SEQUENCE [LARGE SCALE GENOMIC DNA]</scope>
    <source>
        <strain evidence="14 16">CGMCC 1.6117</strain>
    </source>
</reference>
<dbReference type="GO" id="GO:0005524">
    <property type="term" value="F:ATP binding"/>
    <property type="evidence" value="ECO:0007669"/>
    <property type="project" value="UniProtKB-UniRule"/>
</dbReference>
<feature type="binding site" evidence="11">
    <location>
        <position position="238"/>
    </location>
    <ligand>
        <name>ATP</name>
        <dbReference type="ChEBI" id="CHEBI:30616"/>
    </ligand>
</feature>
<comment type="similarity">
    <text evidence="10 11">Belongs to the class-I aminoacyl-tRNA synthetase family. TyrS type 1 subfamily.</text>
</comment>
<dbReference type="GO" id="GO:0005829">
    <property type="term" value="C:cytosol"/>
    <property type="evidence" value="ECO:0007669"/>
    <property type="project" value="TreeGrafter"/>
</dbReference>
<dbReference type="FunFam" id="1.10.240.10:FF:000001">
    <property type="entry name" value="Tyrosine--tRNA ligase"/>
    <property type="match status" value="1"/>
</dbReference>
<feature type="binding site" evidence="11">
    <location>
        <position position="179"/>
    </location>
    <ligand>
        <name>L-tyrosine</name>
        <dbReference type="ChEBI" id="CHEBI:58315"/>
    </ligand>
</feature>
<proteinExistence type="inferred from homology"/>
<dbReference type="InterPro" id="IPR036986">
    <property type="entry name" value="S4_RNA-bd_sf"/>
</dbReference>
<evidence type="ECO:0000256" key="9">
    <source>
        <dbReference type="ARBA" id="ARBA00048248"/>
    </source>
</evidence>
<evidence type="ECO:0000256" key="3">
    <source>
        <dbReference type="ARBA" id="ARBA00022598"/>
    </source>
</evidence>
<dbReference type="Pfam" id="PF00579">
    <property type="entry name" value="tRNA-synt_1b"/>
    <property type="match status" value="1"/>
</dbReference>
<evidence type="ECO:0000256" key="12">
    <source>
        <dbReference type="PROSITE-ProRule" id="PRU00182"/>
    </source>
</evidence>
<feature type="binding site" evidence="11">
    <location>
        <position position="175"/>
    </location>
    <ligand>
        <name>L-tyrosine</name>
        <dbReference type="ChEBI" id="CHEBI:58315"/>
    </ligand>
</feature>
<keyword evidence="2 11" id="KW-0963">Cytoplasm</keyword>
<dbReference type="HAMAP" id="MF_02006">
    <property type="entry name" value="Tyr_tRNA_synth_type1"/>
    <property type="match status" value="1"/>
</dbReference>
<feature type="binding site" evidence="11">
    <location>
        <position position="40"/>
    </location>
    <ligand>
        <name>L-tyrosine</name>
        <dbReference type="ChEBI" id="CHEBI:58315"/>
    </ligand>
</feature>
<feature type="short sequence motif" description="'KMSKS' region" evidence="11">
    <location>
        <begin position="235"/>
        <end position="239"/>
    </location>
</feature>
<dbReference type="Proteomes" id="UP000029846">
    <property type="component" value="Unassembled WGS sequence"/>
</dbReference>
<keyword evidence="3 11" id="KW-0436">Ligase</keyword>
<dbReference type="OrthoDB" id="9804243at2"/>
<reference evidence="13 15" key="1">
    <citation type="submission" date="2014-09" db="EMBL/GenBank/DDBJ databases">
        <authorList>
            <person name="McGinnis J.M."/>
            <person name="Wolfgang W.J."/>
        </authorList>
    </citation>
    <scope>NUCLEOTIDE SEQUENCE [LARGE SCALE GENOMIC DNA]</scope>
    <source>
        <strain evidence="13 15">JCM 14014</strain>
    </source>
</reference>
<dbReference type="eggNOG" id="COG0162">
    <property type="taxonomic scope" value="Bacteria"/>
</dbReference>
<dbReference type="CDD" id="cd00805">
    <property type="entry name" value="TyrRS_core"/>
    <property type="match status" value="1"/>
</dbReference>
<evidence type="ECO:0000256" key="4">
    <source>
        <dbReference type="ARBA" id="ARBA00022741"/>
    </source>
</evidence>
<reference evidence="13 15" key="2">
    <citation type="submission" date="2014-10" db="EMBL/GenBank/DDBJ databases">
        <title>Paracoccus sanguinis sp. nov., isolated from clinical specimens of New York State patients.</title>
        <authorList>
            <person name="Mingle L.A."/>
            <person name="Cole J.A."/>
            <person name="Lapierre P."/>
            <person name="Musser K.A."/>
        </authorList>
    </citation>
    <scope>NUCLEOTIDE SEQUENCE [LARGE SCALE GENOMIC DNA]</scope>
    <source>
        <strain evidence="13 15">JCM 14014</strain>
    </source>
</reference>
<keyword evidence="7 11" id="KW-0648">Protein biosynthesis</keyword>
<dbReference type="InterPro" id="IPR002307">
    <property type="entry name" value="Tyr-tRNA-ligase"/>
</dbReference>
<dbReference type="PROSITE" id="PS50889">
    <property type="entry name" value="S4"/>
    <property type="match status" value="1"/>
</dbReference>
<dbReference type="Gene3D" id="3.10.290.10">
    <property type="entry name" value="RNA-binding S4 domain"/>
    <property type="match status" value="1"/>
</dbReference>
<dbReference type="SUPFAM" id="SSF55174">
    <property type="entry name" value="Alpha-L RNA-binding motif"/>
    <property type="match status" value="1"/>
</dbReference>
<evidence type="ECO:0000256" key="8">
    <source>
        <dbReference type="ARBA" id="ARBA00023146"/>
    </source>
</evidence>
<dbReference type="PRINTS" id="PR01040">
    <property type="entry name" value="TRNASYNTHTYR"/>
</dbReference>
<dbReference type="AlphaFoldDB" id="A0A099F035"/>
<evidence type="ECO:0000256" key="6">
    <source>
        <dbReference type="ARBA" id="ARBA00022884"/>
    </source>
</evidence>
<comment type="function">
    <text evidence="11">Catalyzes the attachment of tyrosine to tRNA(Tyr) in a two-step reaction: tyrosine is first activated by ATP to form Tyr-AMP and then transferred to the acceptor end of tRNA(Tyr).</text>
</comment>
<dbReference type="GO" id="GO:0003723">
    <property type="term" value="F:RNA binding"/>
    <property type="evidence" value="ECO:0007669"/>
    <property type="project" value="UniProtKB-KW"/>
</dbReference>
<name>A0A099F035_9RHOB</name>
<dbReference type="SUPFAM" id="SSF52374">
    <property type="entry name" value="Nucleotidylyl transferase"/>
    <property type="match status" value="1"/>
</dbReference>
<comment type="subunit">
    <text evidence="11">Homodimer.</text>
</comment>
<dbReference type="Gene3D" id="3.40.50.620">
    <property type="entry name" value="HUPs"/>
    <property type="match status" value="1"/>
</dbReference>
<dbReference type="FunFam" id="3.40.50.620:FF:000008">
    <property type="entry name" value="Tyrosine--tRNA ligase"/>
    <property type="match status" value="1"/>
</dbReference>
<evidence type="ECO:0000313" key="13">
    <source>
        <dbReference type="EMBL" id="KGJ03601.1"/>
    </source>
</evidence>
<dbReference type="InterPro" id="IPR014729">
    <property type="entry name" value="Rossmann-like_a/b/a_fold"/>
</dbReference>
<evidence type="ECO:0000256" key="11">
    <source>
        <dbReference type="HAMAP-Rule" id="MF_02006"/>
    </source>
</evidence>